<dbReference type="PANTHER" id="PTHR43285">
    <property type="entry name" value="ANTHRANILATE PHOSPHORIBOSYLTRANSFERASE"/>
    <property type="match status" value="1"/>
</dbReference>
<keyword evidence="4 5" id="KW-0057">Aromatic amino acid biosynthesis</keyword>
<dbReference type="GO" id="GO:0016757">
    <property type="term" value="F:glycosyltransferase activity"/>
    <property type="evidence" value="ECO:0007669"/>
    <property type="project" value="UniProtKB-KW"/>
</dbReference>
<dbReference type="EC" id="2.4.2.18" evidence="5"/>
<feature type="binding site" evidence="5">
    <location>
        <begin position="115"/>
        <end position="118"/>
    </location>
    <ligand>
        <name>5-phospho-alpha-D-ribose 1-diphosphate</name>
        <dbReference type="ChEBI" id="CHEBI:58017"/>
    </ligand>
</feature>
<keyword evidence="5" id="KW-0028">Amino-acid biosynthesis</keyword>
<dbReference type="InterPro" id="IPR005940">
    <property type="entry name" value="Anthranilate_Pribosyl_Tfrase"/>
</dbReference>
<feature type="binding site" evidence="5">
    <location>
        <begin position="108"/>
        <end position="109"/>
    </location>
    <ligand>
        <name>5-phospho-alpha-D-ribose 1-diphosphate</name>
        <dbReference type="ChEBI" id="CHEBI:58017"/>
    </ligand>
</feature>
<feature type="binding site" evidence="5">
    <location>
        <position position="191"/>
    </location>
    <ligand>
        <name>anthranilate</name>
        <dbReference type="ChEBI" id="CHEBI:16567"/>
        <label>2</label>
    </ligand>
</feature>
<gene>
    <name evidence="9" type="primary">trpD1</name>
    <name evidence="5" type="synonym">trpD</name>
    <name evidence="9" type="ORF">GCM10011512_07420</name>
</gene>
<comment type="caution">
    <text evidence="5">Lacks conserved residue(s) required for the propagation of feature annotation.</text>
</comment>
<keyword evidence="10" id="KW-1185">Reference proteome</keyword>
<dbReference type="PANTHER" id="PTHR43285:SF2">
    <property type="entry name" value="ANTHRANILATE PHOSPHORIBOSYLTRANSFERASE"/>
    <property type="match status" value="1"/>
</dbReference>
<dbReference type="InterPro" id="IPR000312">
    <property type="entry name" value="Glycosyl_Trfase_fam3"/>
</dbReference>
<feature type="binding site" evidence="5">
    <location>
        <begin position="133"/>
        <end position="141"/>
    </location>
    <ligand>
        <name>5-phospho-alpha-D-ribose 1-diphosphate</name>
        <dbReference type="ChEBI" id="CHEBI:58017"/>
    </ligand>
</feature>
<feature type="binding site" evidence="5">
    <location>
        <position position="249"/>
    </location>
    <ligand>
        <name>Mg(2+)</name>
        <dbReference type="ChEBI" id="CHEBI:18420"/>
        <label>2</label>
    </ligand>
</feature>
<feature type="region of interest" description="Disordered" evidence="6">
    <location>
        <begin position="1"/>
        <end position="20"/>
    </location>
</feature>
<dbReference type="Gene3D" id="1.20.970.10">
    <property type="entry name" value="Transferase, Pyrimidine Nucleoside Phosphorylase, Chain C"/>
    <property type="match status" value="1"/>
</dbReference>
<comment type="catalytic activity">
    <reaction evidence="5">
        <text>N-(5-phospho-beta-D-ribosyl)anthranilate + diphosphate = 5-phospho-alpha-D-ribose 1-diphosphate + anthranilate</text>
        <dbReference type="Rhea" id="RHEA:11768"/>
        <dbReference type="ChEBI" id="CHEBI:16567"/>
        <dbReference type="ChEBI" id="CHEBI:18277"/>
        <dbReference type="ChEBI" id="CHEBI:33019"/>
        <dbReference type="ChEBI" id="CHEBI:58017"/>
        <dbReference type="EC" id="2.4.2.18"/>
    </reaction>
</comment>
<evidence type="ECO:0000256" key="5">
    <source>
        <dbReference type="HAMAP-Rule" id="MF_00211"/>
    </source>
</evidence>
<evidence type="ECO:0000313" key="10">
    <source>
        <dbReference type="Proteomes" id="UP000597761"/>
    </source>
</evidence>
<dbReference type="NCBIfam" id="TIGR01245">
    <property type="entry name" value="trpD"/>
    <property type="match status" value="1"/>
</dbReference>
<comment type="caution">
    <text evidence="9">The sequence shown here is derived from an EMBL/GenBank/DDBJ whole genome shotgun (WGS) entry which is preliminary data.</text>
</comment>
<dbReference type="SUPFAM" id="SSF47648">
    <property type="entry name" value="Nucleoside phosphorylase/phosphoribosyltransferase N-terminal domain"/>
    <property type="match status" value="1"/>
</dbReference>
<comment type="cofactor">
    <cofactor evidence="5">
        <name>Mg(2+)</name>
        <dbReference type="ChEBI" id="CHEBI:18420"/>
    </cofactor>
    <text evidence="5">Binds 2 magnesium ions per monomer.</text>
</comment>
<dbReference type="SUPFAM" id="SSF52418">
    <property type="entry name" value="Nucleoside phosphorylase/phosphoribosyltransferase catalytic domain"/>
    <property type="match status" value="1"/>
</dbReference>
<keyword evidence="1 5" id="KW-0328">Glycosyltransferase</keyword>
<dbReference type="InterPro" id="IPR036320">
    <property type="entry name" value="Glycosyl_Trfase_fam3_N_dom_sf"/>
</dbReference>
<feature type="binding site" evidence="5">
    <location>
        <position position="136"/>
    </location>
    <ligand>
        <name>anthranilate</name>
        <dbReference type="ChEBI" id="CHEBI:16567"/>
        <label>1</label>
    </ligand>
</feature>
<evidence type="ECO:0000256" key="3">
    <source>
        <dbReference type="ARBA" id="ARBA00022822"/>
    </source>
</evidence>
<feature type="binding site" evidence="5">
    <location>
        <position position="113"/>
    </location>
    <ligand>
        <name>5-phospho-alpha-D-ribose 1-diphosphate</name>
        <dbReference type="ChEBI" id="CHEBI:58017"/>
    </ligand>
</feature>
<dbReference type="InterPro" id="IPR035902">
    <property type="entry name" value="Nuc_phospho_transferase"/>
</dbReference>
<reference evidence="10" key="1">
    <citation type="journal article" date="2019" name="Int. J. Syst. Evol. Microbiol.">
        <title>The Global Catalogue of Microorganisms (GCM) 10K type strain sequencing project: providing services to taxonomists for standard genome sequencing and annotation.</title>
        <authorList>
            <consortium name="The Broad Institute Genomics Platform"/>
            <consortium name="The Broad Institute Genome Sequencing Center for Infectious Disease"/>
            <person name="Wu L."/>
            <person name="Ma J."/>
        </authorList>
    </citation>
    <scope>NUCLEOTIDE SEQUENCE [LARGE SCALE GENOMIC DNA]</scope>
    <source>
        <strain evidence="10">CGMCC 1.15480</strain>
    </source>
</reference>
<keyword evidence="3 5" id="KW-0822">Tryptophan biosynthesis</keyword>
<feature type="domain" description="Glycosyl transferase family 3 N-terminal" evidence="8">
    <location>
        <begin position="30"/>
        <end position="91"/>
    </location>
</feature>
<dbReference type="EMBL" id="BMJI01000002">
    <property type="protein sequence ID" value="GGC83188.1"/>
    <property type="molecule type" value="Genomic_DNA"/>
</dbReference>
<keyword evidence="2 5" id="KW-0808">Transferase</keyword>
<dbReference type="HAMAP" id="MF_00211">
    <property type="entry name" value="TrpD"/>
    <property type="match status" value="1"/>
</dbReference>
<feature type="domain" description="Glycosyl transferase family 3" evidence="7">
    <location>
        <begin position="99"/>
        <end position="354"/>
    </location>
</feature>
<protein>
    <recommendedName>
        <fullName evidence="5">Anthranilate phosphoribosyltransferase</fullName>
        <ecNumber evidence="5">2.4.2.18</ecNumber>
    </recommendedName>
</protein>
<evidence type="ECO:0000256" key="2">
    <source>
        <dbReference type="ARBA" id="ARBA00022679"/>
    </source>
</evidence>
<proteinExistence type="inferred from homology"/>
<dbReference type="Pfam" id="PF02885">
    <property type="entry name" value="Glycos_trans_3N"/>
    <property type="match status" value="1"/>
</dbReference>
<evidence type="ECO:0000313" key="9">
    <source>
        <dbReference type="EMBL" id="GGC83188.1"/>
    </source>
</evidence>
<comment type="subunit">
    <text evidence="5">Homodimer.</text>
</comment>
<evidence type="ECO:0000256" key="4">
    <source>
        <dbReference type="ARBA" id="ARBA00023141"/>
    </source>
</evidence>
<name>A0ABQ1NTU7_9MICC</name>
<dbReference type="InterPro" id="IPR017459">
    <property type="entry name" value="Glycosyl_Trfase_fam3_N_dom"/>
</dbReference>
<feature type="binding site" evidence="5">
    <location>
        <position position="105"/>
    </location>
    <ligand>
        <name>anthranilate</name>
        <dbReference type="ChEBI" id="CHEBI:16567"/>
        <label>1</label>
    </ligand>
</feature>
<evidence type="ECO:0000259" key="8">
    <source>
        <dbReference type="Pfam" id="PF02885"/>
    </source>
</evidence>
<accession>A0ABQ1NTU7</accession>
<feature type="binding site" evidence="5">
    <location>
        <position position="105"/>
    </location>
    <ligand>
        <name>5-phospho-alpha-D-ribose 1-diphosphate</name>
        <dbReference type="ChEBI" id="CHEBI:58017"/>
    </ligand>
</feature>
<comment type="similarity">
    <text evidence="5">Belongs to the anthranilate phosphoribosyltransferase family.</text>
</comment>
<feature type="binding site" evidence="5">
    <location>
        <position position="250"/>
    </location>
    <ligand>
        <name>Mg(2+)</name>
        <dbReference type="ChEBI" id="CHEBI:18420"/>
        <label>1</label>
    </ligand>
</feature>
<keyword evidence="5" id="KW-0460">Magnesium</keyword>
<dbReference type="Proteomes" id="UP000597761">
    <property type="component" value="Unassembled WGS sequence"/>
</dbReference>
<dbReference type="Pfam" id="PF00591">
    <property type="entry name" value="Glycos_transf_3"/>
    <property type="match status" value="1"/>
</dbReference>
<organism evidence="9 10">
    <name type="scientific">Tersicoccus solisilvae</name>
    <dbReference type="NCBI Taxonomy" id="1882339"/>
    <lineage>
        <taxon>Bacteria</taxon>
        <taxon>Bacillati</taxon>
        <taxon>Actinomycetota</taxon>
        <taxon>Actinomycetes</taxon>
        <taxon>Micrococcales</taxon>
        <taxon>Micrococcaceae</taxon>
        <taxon>Tersicoccus</taxon>
    </lineage>
</organism>
<evidence type="ECO:0000256" key="6">
    <source>
        <dbReference type="SAM" id="MobiDB-lite"/>
    </source>
</evidence>
<feature type="binding site" evidence="5">
    <location>
        <position position="250"/>
    </location>
    <ligand>
        <name>Mg(2+)</name>
        <dbReference type="ChEBI" id="CHEBI:18420"/>
        <label>2</label>
    </ligand>
</feature>
<dbReference type="Gene3D" id="3.40.1030.10">
    <property type="entry name" value="Nucleoside phosphorylase/phosphoribosyltransferase catalytic domain"/>
    <property type="match status" value="1"/>
</dbReference>
<keyword evidence="5" id="KW-0479">Metal-binding</keyword>
<feature type="binding site" evidence="5">
    <location>
        <position position="117"/>
    </location>
    <ligand>
        <name>Mg(2+)</name>
        <dbReference type="ChEBI" id="CHEBI:18420"/>
        <label>1</label>
    </ligand>
</feature>
<evidence type="ECO:0000259" key="7">
    <source>
        <dbReference type="Pfam" id="PF00591"/>
    </source>
</evidence>
<evidence type="ECO:0000256" key="1">
    <source>
        <dbReference type="ARBA" id="ARBA00022676"/>
    </source>
</evidence>
<sequence length="370" mass="37967">MNPQPESPSTRASATDRVASTGSVVRSWPELLTALLAGRDLSAPETAWAMDRVMSGELPDAAVAGFLVALKAKGETVEELAGLVEAMLEHANPLPIGSDALDIVGTGGDRQNTVNISTMAALVCAGAGTPVVKHGNRAASSSTGTADVLEALGVNLDLSVGDVAEAARAVGVTFCFAQVFHPSMRFAAGARKALGVPTVFNFLGPMTNPARVDASAIGVADPRIGPLIAGVLARRGNRALVFHGHDGLDELTTTAASTVWEVRDGAVTEQQIDPQSDLGIPRATLDDLRGGAPVHNAAVVRSVLAGETGPVRDAVVLNAAAGLTAADPTAEGSLTQRLAAGLDRARRSLDTGAAAGVLERWVRFSDERGR</sequence>
<comment type="function">
    <text evidence="5">Catalyzes the transfer of the phosphoribosyl group of 5-phosphorylribose-1-pyrophosphate (PRPP) to anthranilate to yield N-(5'-phosphoribosyl)-anthranilate (PRA).</text>
</comment>
<feature type="binding site" evidence="5">
    <location>
        <position position="145"/>
    </location>
    <ligand>
        <name>5-phospho-alpha-D-ribose 1-diphosphate</name>
        <dbReference type="ChEBI" id="CHEBI:58017"/>
    </ligand>
</feature>
<comment type="pathway">
    <text evidence="5">Amino-acid biosynthesis; L-tryptophan biosynthesis; L-tryptophan from chorismate: step 2/5.</text>
</comment>